<feature type="compositionally biased region" description="Polar residues" evidence="3">
    <location>
        <begin position="552"/>
        <end position="564"/>
    </location>
</feature>
<comment type="caution">
    <text evidence="6">The sequence shown here is derived from an EMBL/GenBank/DDBJ whole genome shotgun (WGS) entry which is preliminary data.</text>
</comment>
<evidence type="ECO:0000256" key="1">
    <source>
        <dbReference type="ARBA" id="ARBA00005627"/>
    </source>
</evidence>
<evidence type="ECO:0000256" key="2">
    <source>
        <dbReference type="SAM" id="Coils"/>
    </source>
</evidence>
<organism evidence="6 7">
    <name type="scientific">Conger conger</name>
    <name type="common">Conger eel</name>
    <name type="synonym">Muraena conger</name>
    <dbReference type="NCBI Taxonomy" id="82655"/>
    <lineage>
        <taxon>Eukaryota</taxon>
        <taxon>Metazoa</taxon>
        <taxon>Chordata</taxon>
        <taxon>Craniata</taxon>
        <taxon>Vertebrata</taxon>
        <taxon>Euteleostomi</taxon>
        <taxon>Actinopterygii</taxon>
        <taxon>Neopterygii</taxon>
        <taxon>Teleostei</taxon>
        <taxon>Anguilliformes</taxon>
        <taxon>Congridae</taxon>
        <taxon>Conger</taxon>
    </lineage>
</organism>
<reference evidence="6" key="1">
    <citation type="journal article" date="2023" name="Science">
        <title>Genome structures resolve the early diversification of teleost fishes.</title>
        <authorList>
            <person name="Parey E."/>
            <person name="Louis A."/>
            <person name="Montfort J."/>
            <person name="Bouchez O."/>
            <person name="Roques C."/>
            <person name="Iampietro C."/>
            <person name="Lluch J."/>
            <person name="Castinel A."/>
            <person name="Donnadieu C."/>
            <person name="Desvignes T."/>
            <person name="Floi Bucao C."/>
            <person name="Jouanno E."/>
            <person name="Wen M."/>
            <person name="Mejri S."/>
            <person name="Dirks R."/>
            <person name="Jansen H."/>
            <person name="Henkel C."/>
            <person name="Chen W.J."/>
            <person name="Zahm M."/>
            <person name="Cabau C."/>
            <person name="Klopp C."/>
            <person name="Thompson A.W."/>
            <person name="Robinson-Rechavi M."/>
            <person name="Braasch I."/>
            <person name="Lecointre G."/>
            <person name="Bobe J."/>
            <person name="Postlethwait J.H."/>
            <person name="Berthelot C."/>
            <person name="Roest Crollius H."/>
            <person name="Guiguen Y."/>
        </authorList>
    </citation>
    <scope>NUCLEOTIDE SEQUENCE</scope>
    <source>
        <strain evidence="6">Concon-B</strain>
    </source>
</reference>
<feature type="coiled-coil region" evidence="2">
    <location>
        <begin position="75"/>
        <end position="105"/>
    </location>
</feature>
<dbReference type="OrthoDB" id="10252174at2759"/>
<evidence type="ECO:0000259" key="5">
    <source>
        <dbReference type="Pfam" id="PF25779"/>
    </source>
</evidence>
<dbReference type="Pfam" id="PF25779">
    <property type="entry name" value="Tubulin-bind_CPAP"/>
    <property type="match status" value="1"/>
</dbReference>
<feature type="compositionally biased region" description="Basic and acidic residues" evidence="3">
    <location>
        <begin position="538"/>
        <end position="551"/>
    </location>
</feature>
<evidence type="ECO:0000256" key="3">
    <source>
        <dbReference type="SAM" id="MobiDB-lite"/>
    </source>
</evidence>
<protein>
    <recommendedName>
        <fullName evidence="8">Centromere protein J</fullName>
    </recommendedName>
</protein>
<feature type="compositionally biased region" description="Basic and acidic residues" evidence="3">
    <location>
        <begin position="605"/>
        <end position="626"/>
    </location>
</feature>
<evidence type="ECO:0000259" key="4">
    <source>
        <dbReference type="Pfam" id="PF07202"/>
    </source>
</evidence>
<feature type="region of interest" description="Disordered" evidence="3">
    <location>
        <begin position="123"/>
        <end position="203"/>
    </location>
</feature>
<feature type="compositionally biased region" description="Basic and acidic residues" evidence="3">
    <location>
        <begin position="423"/>
        <end position="435"/>
    </location>
</feature>
<dbReference type="GO" id="GO:0005814">
    <property type="term" value="C:centriole"/>
    <property type="evidence" value="ECO:0007669"/>
    <property type="project" value="TreeGrafter"/>
</dbReference>
<dbReference type="InterPro" id="IPR058029">
    <property type="entry name" value="Tubulin-bd_CENPJ"/>
</dbReference>
<gene>
    <name evidence="6" type="ORF">COCON_G00097600</name>
</gene>
<feature type="compositionally biased region" description="Low complexity" evidence="3">
    <location>
        <begin position="330"/>
        <end position="343"/>
    </location>
</feature>
<dbReference type="InterPro" id="IPR009852">
    <property type="entry name" value="CENPJ_C_dom"/>
</dbReference>
<accession>A0A9Q1I1J3</accession>
<feature type="compositionally biased region" description="Low complexity" evidence="3">
    <location>
        <begin position="741"/>
        <end position="753"/>
    </location>
</feature>
<feature type="compositionally biased region" description="Basic and acidic residues" evidence="3">
    <location>
        <begin position="754"/>
        <end position="787"/>
    </location>
</feature>
<feature type="domain" description="Centromere protein J C-terminal" evidence="4">
    <location>
        <begin position="938"/>
        <end position="972"/>
    </location>
</feature>
<dbReference type="GO" id="GO:0005813">
    <property type="term" value="C:centrosome"/>
    <property type="evidence" value="ECO:0007669"/>
    <property type="project" value="TreeGrafter"/>
</dbReference>
<dbReference type="GO" id="GO:0015631">
    <property type="term" value="F:tubulin binding"/>
    <property type="evidence" value="ECO:0007669"/>
    <property type="project" value="TreeGrafter"/>
</dbReference>
<feature type="region of interest" description="Disordered" evidence="3">
    <location>
        <begin position="301"/>
        <end position="492"/>
    </location>
</feature>
<feature type="domain" description="Centromere protein J C-terminal" evidence="4">
    <location>
        <begin position="975"/>
        <end position="1006"/>
    </location>
</feature>
<feature type="compositionally biased region" description="Basic and acidic residues" evidence="3">
    <location>
        <begin position="23"/>
        <end position="35"/>
    </location>
</feature>
<dbReference type="Proteomes" id="UP001152803">
    <property type="component" value="Unassembled WGS sequence"/>
</dbReference>
<dbReference type="EMBL" id="JAFJMO010000006">
    <property type="protein sequence ID" value="KAJ8275135.1"/>
    <property type="molecule type" value="Genomic_DNA"/>
</dbReference>
<sequence length="1018" mass="112666">MVLLEPQVISCVLDEADPEKDEEDVRNLSPIKEEGVEQGEDVCPVTPFGIRRRPSANPEERPIRPAVGVRQKTFEEFVEEQLKADEDILQKENQEKKEVQALENKYFLRKGEGMFREKSGDSFLRGRRRASLAPPPRRGSFSGRPRRLSAPCLQHEEVMVDRGPPPCSPAARMTQGEAAGSSKQAEANLEPRPEREVKLEVAPRSSSTESVVLNCSVAEATTPKKIPKDTVLHRHLCVAERDCTGATQRQGGADESQRSRFDLSEREWVSSGGQHHPHLSPIGPSVGFKKVNDLIVRVSAGPSLATGGGDETSQFRGGWEGRGQATVANGGPAQSPPSSSSGSEADPTRGPRQLAAIQAPPTPGYKDQNLDLSDDDYASDAPSEGDGPRGPAGPHALLQKLLSSSSSSSSSDEEIGALRGLPRPRDSGKAGAERRARLRQPAARHGAKVAPRPPSTSSLFPAAKTQIKEPARSRHIDRSLGSGESQCGNEPGFMLRHEKDSILKSNAGMDHDSGLDKMKEEQKNTLLFLREKIDRFEYKKRDDLSEREHTSSESQVSRNEQVTPNMDLQELRLQMQALQEQFKQRETHWQQTHQRLQNQMEALSRENADLKRESSVSRTHRQEAGRANDMPPRPHSRTETVVSEAIVSGTSPVKREERPSSRSGRSCTPVGRQLRVDSSPAARTEGQRRERSGSVGSASRVLSDKVLPAPRPRSSTPAFNRPPIHKRAVPITTNSRTKGISSSSTRPQSSNSRSSEEPEKPNHPEKPTSRHSSHDERGESRRGEHPPTLRAEGGQSSAPSGRRTPTAWTGSSTGPEHRETRHDPGVLRRLREEIRYPDGKIERLLQNGRRVVIFRNGTKKEISADGKSITVTFFNGDIKQVVAEGKEVYYYADAQATHTTYPDGLQVLKFPNNQIEKHHPDGTSEIIFPDQTIKCVYPDGRQESIFPDGTVVKLARNGEKTMEFCNGQREIHTSQYKRREYPDGTSKTVYSNGRQETKYSSGRVRIKDKDGAVIMDKN</sequence>
<feature type="compositionally biased region" description="Polar residues" evidence="3">
    <location>
        <begin position="731"/>
        <end position="740"/>
    </location>
</feature>
<feature type="region of interest" description="Disordered" evidence="3">
    <location>
        <begin position="15"/>
        <end position="68"/>
    </location>
</feature>
<feature type="compositionally biased region" description="Basic and acidic residues" evidence="3">
    <location>
        <begin position="466"/>
        <end position="478"/>
    </location>
</feature>
<dbReference type="InterPro" id="IPR026581">
    <property type="entry name" value="TCP10L/CENPJ"/>
</dbReference>
<keyword evidence="2" id="KW-0175">Coiled coil</keyword>
<dbReference type="AlphaFoldDB" id="A0A9Q1I1J3"/>
<dbReference type="PANTHER" id="PTHR10331:SF28">
    <property type="entry name" value="CENTROMERE PROTEIN J-LIKE"/>
    <property type="match status" value="1"/>
</dbReference>
<dbReference type="Gene3D" id="2.60.450.20">
    <property type="match status" value="1"/>
</dbReference>
<feature type="domain" description="Centromere protein J C-terminal" evidence="4">
    <location>
        <begin position="831"/>
        <end position="862"/>
    </location>
</feature>
<dbReference type="InterPro" id="IPR047002">
    <property type="entry name" value="Tcp10_C_sf"/>
</dbReference>
<feature type="region of interest" description="Disordered" evidence="3">
    <location>
        <begin position="538"/>
        <end position="564"/>
    </location>
</feature>
<name>A0A9Q1I1J3_CONCO</name>
<feature type="compositionally biased region" description="Basic and acidic residues" evidence="3">
    <location>
        <begin position="815"/>
        <end position="826"/>
    </location>
</feature>
<feature type="compositionally biased region" description="Polar residues" evidence="3">
    <location>
        <begin position="985"/>
        <end position="1000"/>
    </location>
</feature>
<evidence type="ECO:0000313" key="6">
    <source>
        <dbReference type="EMBL" id="KAJ8275135.1"/>
    </source>
</evidence>
<feature type="domain" description="CENPJ tubulin-binding region" evidence="5">
    <location>
        <begin position="57"/>
        <end position="116"/>
    </location>
</feature>
<evidence type="ECO:0008006" key="8">
    <source>
        <dbReference type="Google" id="ProtNLM"/>
    </source>
</evidence>
<feature type="region of interest" description="Disordered" evidence="3">
    <location>
        <begin position="245"/>
        <end position="284"/>
    </location>
</feature>
<feature type="compositionally biased region" description="Basic and acidic residues" evidence="3">
    <location>
        <begin position="189"/>
        <end position="201"/>
    </location>
</feature>
<keyword evidence="7" id="KW-1185">Reference proteome</keyword>
<feature type="region of interest" description="Disordered" evidence="3">
    <location>
        <begin position="977"/>
        <end position="1000"/>
    </location>
</feature>
<comment type="similarity">
    <text evidence="1">Belongs to the TCP10 family.</text>
</comment>
<feature type="region of interest" description="Disordered" evidence="3">
    <location>
        <begin position="605"/>
        <end position="826"/>
    </location>
</feature>
<dbReference type="Pfam" id="PF07202">
    <property type="entry name" value="Tcp10_C"/>
    <property type="match status" value="3"/>
</dbReference>
<dbReference type="GO" id="GO:0060271">
    <property type="term" value="P:cilium assembly"/>
    <property type="evidence" value="ECO:0007669"/>
    <property type="project" value="TreeGrafter"/>
</dbReference>
<dbReference type="GO" id="GO:0061511">
    <property type="term" value="P:centriole elongation"/>
    <property type="evidence" value="ECO:0007669"/>
    <property type="project" value="TreeGrafter"/>
</dbReference>
<dbReference type="PANTHER" id="PTHR10331">
    <property type="entry name" value="T COMPLEX PROTEIN 10"/>
    <property type="match status" value="1"/>
</dbReference>
<proteinExistence type="inferred from homology"/>
<feature type="compositionally biased region" description="Basic and acidic residues" evidence="3">
    <location>
        <begin position="255"/>
        <end position="268"/>
    </location>
</feature>
<evidence type="ECO:0000313" key="7">
    <source>
        <dbReference type="Proteomes" id="UP001152803"/>
    </source>
</evidence>